<evidence type="ECO:0000313" key="1">
    <source>
        <dbReference type="EMBL" id="GBP16902.1"/>
    </source>
</evidence>
<dbReference type="Proteomes" id="UP000299102">
    <property type="component" value="Unassembled WGS sequence"/>
</dbReference>
<organism evidence="1 2">
    <name type="scientific">Eumeta variegata</name>
    <name type="common">Bagworm moth</name>
    <name type="synonym">Eumeta japonica</name>
    <dbReference type="NCBI Taxonomy" id="151549"/>
    <lineage>
        <taxon>Eukaryota</taxon>
        <taxon>Metazoa</taxon>
        <taxon>Ecdysozoa</taxon>
        <taxon>Arthropoda</taxon>
        <taxon>Hexapoda</taxon>
        <taxon>Insecta</taxon>
        <taxon>Pterygota</taxon>
        <taxon>Neoptera</taxon>
        <taxon>Endopterygota</taxon>
        <taxon>Lepidoptera</taxon>
        <taxon>Glossata</taxon>
        <taxon>Ditrysia</taxon>
        <taxon>Tineoidea</taxon>
        <taxon>Psychidae</taxon>
        <taxon>Oiketicinae</taxon>
        <taxon>Eumeta</taxon>
    </lineage>
</organism>
<comment type="caution">
    <text evidence="1">The sequence shown here is derived from an EMBL/GenBank/DDBJ whole genome shotgun (WGS) entry which is preliminary data.</text>
</comment>
<sequence>MGFEETKTGIWIETEKLRNDIKALLRIRRGEFNAKIKTFKTRSVRYPRLERLQMSNLNLKTVTRAPTRSPPFSSVALRNASAVLGNDIIKPPDPALEITLWLTNLQNEFLFIVPTIGCLLRTMSSVTCRAWILRVDDPDESLLLLKIYLTFQPHLAETGFINLSGSRSEAVRPQIAAVCHRELGGYTSQLEQ</sequence>
<protein>
    <submittedName>
        <fullName evidence="1">Uncharacterized protein</fullName>
    </submittedName>
</protein>
<reference evidence="1 2" key="1">
    <citation type="journal article" date="2019" name="Commun. Biol.">
        <title>The bagworm genome reveals a unique fibroin gene that provides high tensile strength.</title>
        <authorList>
            <person name="Kono N."/>
            <person name="Nakamura H."/>
            <person name="Ohtoshi R."/>
            <person name="Tomita M."/>
            <person name="Numata K."/>
            <person name="Arakawa K."/>
        </authorList>
    </citation>
    <scope>NUCLEOTIDE SEQUENCE [LARGE SCALE GENOMIC DNA]</scope>
</reference>
<proteinExistence type="predicted"/>
<dbReference type="EMBL" id="BGZK01000083">
    <property type="protein sequence ID" value="GBP16902.1"/>
    <property type="molecule type" value="Genomic_DNA"/>
</dbReference>
<dbReference type="AlphaFoldDB" id="A0A4C1TSB3"/>
<evidence type="ECO:0000313" key="2">
    <source>
        <dbReference type="Proteomes" id="UP000299102"/>
    </source>
</evidence>
<gene>
    <name evidence="1" type="ORF">EVAR_101928_1</name>
</gene>
<accession>A0A4C1TSB3</accession>
<name>A0A4C1TSB3_EUMVA</name>
<keyword evidence="2" id="KW-1185">Reference proteome</keyword>